<evidence type="ECO:0000256" key="6">
    <source>
        <dbReference type="ARBA" id="ARBA00022692"/>
    </source>
</evidence>
<comment type="caution">
    <text evidence="12">The sequence shown here is derived from an EMBL/GenBank/DDBJ whole genome shotgun (WGS) entry which is preliminary data.</text>
</comment>
<protein>
    <recommendedName>
        <fullName evidence="10">Flagellar protein FliL</fullName>
    </recommendedName>
</protein>
<dbReference type="Pfam" id="PF03748">
    <property type="entry name" value="FliL"/>
    <property type="match status" value="1"/>
</dbReference>
<dbReference type="InterPro" id="IPR005503">
    <property type="entry name" value="FliL"/>
</dbReference>
<proteinExistence type="inferred from homology"/>
<keyword evidence="4" id="KW-1003">Cell membrane</keyword>
<keyword evidence="9 10" id="KW-0472">Membrane</keyword>
<evidence type="ECO:0000256" key="3">
    <source>
        <dbReference type="ARBA" id="ARBA00008281"/>
    </source>
</evidence>
<keyword evidence="6" id="KW-0812">Transmembrane</keyword>
<evidence type="ECO:0000256" key="7">
    <source>
        <dbReference type="ARBA" id="ARBA00022779"/>
    </source>
</evidence>
<organism evidence="12 13">
    <name type="scientific">Ralstonia flaminis</name>
    <dbReference type="NCBI Taxonomy" id="3058597"/>
    <lineage>
        <taxon>Bacteria</taxon>
        <taxon>Pseudomonadati</taxon>
        <taxon>Pseudomonadota</taxon>
        <taxon>Betaproteobacteria</taxon>
        <taxon>Burkholderiales</taxon>
        <taxon>Burkholderiaceae</taxon>
        <taxon>Ralstonia</taxon>
    </lineage>
</organism>
<accession>A0ABM9K8B8</accession>
<evidence type="ECO:0000256" key="9">
    <source>
        <dbReference type="ARBA" id="ARBA00023136"/>
    </source>
</evidence>
<evidence type="ECO:0000256" key="11">
    <source>
        <dbReference type="SAM" id="SignalP"/>
    </source>
</evidence>
<evidence type="ECO:0000256" key="1">
    <source>
        <dbReference type="ARBA" id="ARBA00002254"/>
    </source>
</evidence>
<sequence>MKKNLMIAAIAVAVVLATAGATAFTMSRMNGASAASAAPVVPAPARNAISDEARYVSLEKLVVMLRNDGPGARPRHLVMDLVFVAANAKQEKAVREQLPILRATAFRAFAEHTPDEVVRMHPDDFEAALDKEYAAAYGRTNRMPFEQVLVTKAMMD</sequence>
<dbReference type="RefSeq" id="WP_199032511.1">
    <property type="nucleotide sequence ID" value="NZ_CATZLL010000014.1"/>
</dbReference>
<dbReference type="EMBL" id="CATZLL010000014">
    <property type="protein sequence ID" value="CAJ0819431.1"/>
    <property type="molecule type" value="Genomic_DNA"/>
</dbReference>
<keyword evidence="11" id="KW-0732">Signal</keyword>
<comment type="subcellular location">
    <subcellularLocation>
        <location evidence="10">Cell inner membrane</location>
    </subcellularLocation>
    <subcellularLocation>
        <location evidence="2">Cell membrane</location>
        <topology evidence="2">Single-pass membrane protein</topology>
    </subcellularLocation>
</comment>
<feature type="signal peptide" evidence="11">
    <location>
        <begin position="1"/>
        <end position="23"/>
    </location>
</feature>
<gene>
    <name evidence="12" type="ORF">LMG18101_03945</name>
</gene>
<keyword evidence="13" id="KW-1185">Reference proteome</keyword>
<evidence type="ECO:0000313" key="12">
    <source>
        <dbReference type="EMBL" id="CAJ0819431.1"/>
    </source>
</evidence>
<keyword evidence="7 10" id="KW-0283">Flagellar rotation</keyword>
<comment type="function">
    <text evidence="1 10">Controls the rotational direction of flagella during chemotaxis.</text>
</comment>
<dbReference type="Proteomes" id="UP001189757">
    <property type="component" value="Unassembled WGS sequence"/>
</dbReference>
<keyword evidence="10" id="KW-0997">Cell inner membrane</keyword>
<keyword evidence="5 10" id="KW-0145">Chemotaxis</keyword>
<evidence type="ECO:0000256" key="4">
    <source>
        <dbReference type="ARBA" id="ARBA00022475"/>
    </source>
</evidence>
<reference evidence="12 13" key="1">
    <citation type="submission" date="2023-07" db="EMBL/GenBank/DDBJ databases">
        <authorList>
            <person name="Peeters C."/>
        </authorList>
    </citation>
    <scope>NUCLEOTIDE SEQUENCE [LARGE SCALE GENOMIC DNA]</scope>
    <source>
        <strain evidence="12 13">LMG 18101</strain>
    </source>
</reference>
<evidence type="ECO:0000256" key="5">
    <source>
        <dbReference type="ARBA" id="ARBA00022500"/>
    </source>
</evidence>
<evidence type="ECO:0000256" key="10">
    <source>
        <dbReference type="RuleBase" id="RU364125"/>
    </source>
</evidence>
<comment type="similarity">
    <text evidence="3 10">Belongs to the FliL family.</text>
</comment>
<evidence type="ECO:0000313" key="13">
    <source>
        <dbReference type="Proteomes" id="UP001189757"/>
    </source>
</evidence>
<evidence type="ECO:0000256" key="8">
    <source>
        <dbReference type="ARBA" id="ARBA00022989"/>
    </source>
</evidence>
<evidence type="ECO:0000256" key="2">
    <source>
        <dbReference type="ARBA" id="ARBA00004162"/>
    </source>
</evidence>
<name>A0ABM9K8B8_9RALS</name>
<feature type="chain" id="PRO_5045705653" description="Flagellar protein FliL" evidence="11">
    <location>
        <begin position="24"/>
        <end position="156"/>
    </location>
</feature>
<keyword evidence="8" id="KW-1133">Transmembrane helix</keyword>